<dbReference type="Pfam" id="PF13714">
    <property type="entry name" value="PEP_mutase"/>
    <property type="match status" value="1"/>
</dbReference>
<gene>
    <name evidence="1" type="ORF">BJP51_11835</name>
</gene>
<protein>
    <submittedName>
        <fullName evidence="1">Phosphonomutase</fullName>
    </submittedName>
</protein>
<dbReference type="CDD" id="cd00377">
    <property type="entry name" value="ICL_PEPM"/>
    <property type="match status" value="1"/>
</dbReference>
<sequence length="262" mass="29728">MNTKNYDYFKTLHDQKNPLILYNCWDVASAKAIEQAGSKAVATSSYSMAEAWGYSDGEQLTFELMLWMISKIAERVAVPLTVDIEGGYAIDEDTLAHNMEQLFQLDICGINFEDQIVNHPNNELWETSEQSRRIKTIQQVASKLQKRVFINARTDIFFKDKEHSMDLVNQAIERTYAYADAGADGIFIPGLADPSLIEQFVKKSPLPVNIMVMDGMLSNHELQKIGVKRISYGPRSFFQAQHNLQENARQTLDASGLYLEMS</sequence>
<dbReference type="GO" id="GO:0003824">
    <property type="term" value="F:catalytic activity"/>
    <property type="evidence" value="ECO:0007669"/>
    <property type="project" value="InterPro"/>
</dbReference>
<comment type="caution">
    <text evidence="1">The sequence shown here is derived from an EMBL/GenBank/DDBJ whole genome shotgun (WGS) entry which is preliminary data.</text>
</comment>
<dbReference type="InterPro" id="IPR015813">
    <property type="entry name" value="Pyrv/PenolPyrv_kinase-like_dom"/>
</dbReference>
<dbReference type="PANTHER" id="PTHR42905:SF16">
    <property type="entry name" value="CARBOXYPHOSPHONOENOLPYRUVATE PHOSPHONOMUTASE-LIKE PROTEIN (AFU_ORTHOLOGUE AFUA_5G07230)"/>
    <property type="match status" value="1"/>
</dbReference>
<proteinExistence type="predicted"/>
<accession>A0A1R0XEK5</accession>
<dbReference type="Gene3D" id="3.20.20.60">
    <property type="entry name" value="Phosphoenolpyruvate-binding domains"/>
    <property type="match status" value="1"/>
</dbReference>
<name>A0A1R0XEK5_9BACL</name>
<dbReference type="InterPro" id="IPR040442">
    <property type="entry name" value="Pyrv_kinase-like_dom_sf"/>
</dbReference>
<dbReference type="EMBL" id="MKQP01000011">
    <property type="protein sequence ID" value="OMD33476.1"/>
    <property type="molecule type" value="Genomic_DNA"/>
</dbReference>
<dbReference type="Proteomes" id="UP000187465">
    <property type="component" value="Unassembled WGS sequence"/>
</dbReference>
<organism evidence="1 2">
    <name type="scientific">Paenibacillus odorifer</name>
    <dbReference type="NCBI Taxonomy" id="189426"/>
    <lineage>
        <taxon>Bacteria</taxon>
        <taxon>Bacillati</taxon>
        <taxon>Bacillota</taxon>
        <taxon>Bacilli</taxon>
        <taxon>Bacillales</taxon>
        <taxon>Paenibacillaceae</taxon>
        <taxon>Paenibacillus</taxon>
    </lineage>
</organism>
<dbReference type="RefSeq" id="WP_051491382.1">
    <property type="nucleotide sequence ID" value="NZ_MKQN01000013.1"/>
</dbReference>
<dbReference type="InterPro" id="IPR039556">
    <property type="entry name" value="ICL/PEPM"/>
</dbReference>
<reference evidence="1 2" key="1">
    <citation type="submission" date="2016-10" db="EMBL/GenBank/DDBJ databases">
        <title>Paenibacillus species isolates.</title>
        <authorList>
            <person name="Beno S.M."/>
        </authorList>
    </citation>
    <scope>NUCLEOTIDE SEQUENCE [LARGE SCALE GENOMIC DNA]</scope>
    <source>
        <strain evidence="1 2">FSL H7-0604</strain>
    </source>
</reference>
<dbReference type="AlphaFoldDB" id="A0A1R0XEK5"/>
<evidence type="ECO:0000313" key="1">
    <source>
        <dbReference type="EMBL" id="OMD33476.1"/>
    </source>
</evidence>
<dbReference type="PANTHER" id="PTHR42905">
    <property type="entry name" value="PHOSPHOENOLPYRUVATE CARBOXYLASE"/>
    <property type="match status" value="1"/>
</dbReference>
<dbReference type="SUPFAM" id="SSF51621">
    <property type="entry name" value="Phosphoenolpyruvate/pyruvate domain"/>
    <property type="match status" value="1"/>
</dbReference>
<evidence type="ECO:0000313" key="2">
    <source>
        <dbReference type="Proteomes" id="UP000187465"/>
    </source>
</evidence>